<dbReference type="Proteomes" id="UP001159405">
    <property type="component" value="Unassembled WGS sequence"/>
</dbReference>
<accession>A0ABN8NXJ2</accession>
<feature type="transmembrane region" description="Helical" evidence="1">
    <location>
        <begin position="87"/>
        <end position="112"/>
    </location>
</feature>
<name>A0ABN8NXJ2_9CNID</name>
<keyword evidence="1" id="KW-1133">Transmembrane helix</keyword>
<protein>
    <submittedName>
        <fullName evidence="2">Uncharacterized protein</fullName>
    </submittedName>
</protein>
<reference evidence="2 3" key="1">
    <citation type="submission" date="2022-05" db="EMBL/GenBank/DDBJ databases">
        <authorList>
            <consortium name="Genoscope - CEA"/>
            <person name="William W."/>
        </authorList>
    </citation>
    <scope>NUCLEOTIDE SEQUENCE [LARGE SCALE GENOMIC DNA]</scope>
</reference>
<dbReference type="EMBL" id="CALNXK010000042">
    <property type="protein sequence ID" value="CAH3126190.1"/>
    <property type="molecule type" value="Genomic_DNA"/>
</dbReference>
<organism evidence="2 3">
    <name type="scientific">Porites lobata</name>
    <dbReference type="NCBI Taxonomy" id="104759"/>
    <lineage>
        <taxon>Eukaryota</taxon>
        <taxon>Metazoa</taxon>
        <taxon>Cnidaria</taxon>
        <taxon>Anthozoa</taxon>
        <taxon>Hexacorallia</taxon>
        <taxon>Scleractinia</taxon>
        <taxon>Fungiina</taxon>
        <taxon>Poritidae</taxon>
        <taxon>Porites</taxon>
    </lineage>
</organism>
<evidence type="ECO:0000313" key="2">
    <source>
        <dbReference type="EMBL" id="CAH3126190.1"/>
    </source>
</evidence>
<evidence type="ECO:0000313" key="3">
    <source>
        <dbReference type="Proteomes" id="UP001159405"/>
    </source>
</evidence>
<evidence type="ECO:0000256" key="1">
    <source>
        <dbReference type="SAM" id="Phobius"/>
    </source>
</evidence>
<gene>
    <name evidence="2" type="ORF">PLOB_00032502</name>
</gene>
<keyword evidence="1" id="KW-0472">Membrane</keyword>
<keyword evidence="3" id="KW-1185">Reference proteome</keyword>
<comment type="caution">
    <text evidence="2">The sequence shown here is derived from an EMBL/GenBank/DDBJ whole genome shotgun (WGS) entry which is preliminary data.</text>
</comment>
<keyword evidence="1" id="KW-0812">Transmembrane</keyword>
<sequence length="231" mass="27189">MSEFFSVTLELLCHVYTSLANQIISHFGPRYAEDDIQETFQERDDFVSHDQKDTIIEEYENPRKFIDPSAWRRNMPTWKVSLKNSTYFVFMFTFVVGGLIGLASFLLTWYIISIVYACDWKSLADPTYPLHLKRRRIIGQSYQSFILYFWQPALMCMVFKWQVLKDVNLLTCTLAGASLDLGYRFFLGLFDMYYPPWNTKRRNAGKLCTWSQNQTLQDTLPPVTHHLVLRG</sequence>
<proteinExistence type="predicted"/>